<dbReference type="SUPFAM" id="SSF51735">
    <property type="entry name" value="NAD(P)-binding Rossmann-fold domains"/>
    <property type="match status" value="1"/>
</dbReference>
<dbReference type="GO" id="GO:0046526">
    <property type="term" value="F:D-xylulose reductase activity"/>
    <property type="evidence" value="ECO:0007669"/>
    <property type="project" value="UniProtKB-EC"/>
</dbReference>
<dbReference type="AlphaFoldDB" id="A0A9W4I992"/>
<comment type="similarity">
    <text evidence="2 11">Belongs to the zinc-containing alcohol dehydrogenase family.</text>
</comment>
<keyword evidence="5 11" id="KW-0862">Zinc</keyword>
<evidence type="ECO:0000259" key="13">
    <source>
        <dbReference type="Pfam" id="PF08240"/>
    </source>
</evidence>
<keyword evidence="15" id="KW-1185">Reference proteome</keyword>
<dbReference type="InterPro" id="IPR036291">
    <property type="entry name" value="NAD(P)-bd_dom_sf"/>
</dbReference>
<dbReference type="Gene3D" id="3.90.180.10">
    <property type="entry name" value="Medium-chain alcohol dehydrogenases, catalytic domain"/>
    <property type="match status" value="1"/>
</dbReference>
<dbReference type="GO" id="GO:0042732">
    <property type="term" value="P:D-xylose metabolic process"/>
    <property type="evidence" value="ECO:0007669"/>
    <property type="project" value="UniProtKB-KW"/>
</dbReference>
<evidence type="ECO:0000256" key="7">
    <source>
        <dbReference type="ARBA" id="ARBA00024843"/>
    </source>
</evidence>
<dbReference type="PANTHER" id="PTHR43161:SF9">
    <property type="entry name" value="SORBITOL DEHYDROGENASE"/>
    <property type="match status" value="1"/>
</dbReference>
<dbReference type="InterPro" id="IPR013154">
    <property type="entry name" value="ADH-like_N"/>
</dbReference>
<evidence type="ECO:0000259" key="12">
    <source>
        <dbReference type="Pfam" id="PF00107"/>
    </source>
</evidence>
<comment type="caution">
    <text evidence="14">The sequence shown here is derived from an EMBL/GenBank/DDBJ whole genome shotgun (WGS) entry which is preliminary data.</text>
</comment>
<dbReference type="GO" id="GO:0006062">
    <property type="term" value="P:sorbitol catabolic process"/>
    <property type="evidence" value="ECO:0007669"/>
    <property type="project" value="TreeGrafter"/>
</dbReference>
<evidence type="ECO:0000256" key="3">
    <source>
        <dbReference type="ARBA" id="ARBA00022629"/>
    </source>
</evidence>
<dbReference type="SUPFAM" id="SSF50129">
    <property type="entry name" value="GroES-like"/>
    <property type="match status" value="1"/>
</dbReference>
<accession>A0A9W4I992</accession>
<evidence type="ECO:0000256" key="5">
    <source>
        <dbReference type="ARBA" id="ARBA00022833"/>
    </source>
</evidence>
<protein>
    <recommendedName>
        <fullName evidence="9">D-xylulose reductase</fullName>
        <ecNumber evidence="9">1.1.1.9</ecNumber>
    </recommendedName>
    <alternativeName>
        <fullName evidence="10">Xylitol dehydrogenase A</fullName>
    </alternativeName>
</protein>
<sequence>MELIEENLTCFLHGSGSTAEYEKRLMAIIEDPLDVIIHIVYVGIGGSNALALDSGSPTPPVSRFNFRPLGSVESYISRESRLVMGHEASGIVYAVGPAVSNLKIGDEVAIETGIACHVCAQCKGDHYNPCPNMKFPLSPPNTHGTFPKFLTVPAHYCHKIANITGEKTAMGGPEHRPAPQIGLDEATLIEPLATAIHTVMLAGFKAGDNVVIFGAGLEALLCAAVARELGANMILAFDTSRERLNLAEAWMARDRYFLLTGMLDMSMGADDFAINVKSWLRSLSSSGDGFNVAIETTGTDFCMQMAIHSLGIGGSLVETGLGDQNANIPMSKVIESQITVKGSQGYNPEIFN</sequence>
<dbReference type="PANTHER" id="PTHR43161">
    <property type="entry name" value="SORBITOL DEHYDROGENASE"/>
    <property type="match status" value="1"/>
</dbReference>
<dbReference type="EC" id="1.1.1.9" evidence="9"/>
<keyword evidence="4 11" id="KW-0479">Metal-binding</keyword>
<evidence type="ECO:0000256" key="11">
    <source>
        <dbReference type="RuleBase" id="RU361277"/>
    </source>
</evidence>
<evidence type="ECO:0000256" key="4">
    <source>
        <dbReference type="ARBA" id="ARBA00022723"/>
    </source>
</evidence>
<dbReference type="GO" id="GO:0008270">
    <property type="term" value="F:zinc ion binding"/>
    <property type="evidence" value="ECO:0007669"/>
    <property type="project" value="InterPro"/>
</dbReference>
<organism evidence="14 15">
    <name type="scientific">Penicillium olsonii</name>
    <dbReference type="NCBI Taxonomy" id="99116"/>
    <lineage>
        <taxon>Eukaryota</taxon>
        <taxon>Fungi</taxon>
        <taxon>Dikarya</taxon>
        <taxon>Ascomycota</taxon>
        <taxon>Pezizomycotina</taxon>
        <taxon>Eurotiomycetes</taxon>
        <taxon>Eurotiomycetidae</taxon>
        <taxon>Eurotiales</taxon>
        <taxon>Aspergillaceae</taxon>
        <taxon>Penicillium</taxon>
    </lineage>
</organism>
<keyword evidence="3" id="KW-0119">Carbohydrate metabolism</keyword>
<dbReference type="GO" id="GO:0003939">
    <property type="term" value="F:L-iditol 2-dehydrogenase (NAD+) activity"/>
    <property type="evidence" value="ECO:0007669"/>
    <property type="project" value="TreeGrafter"/>
</dbReference>
<comment type="function">
    <text evidence="7">Xylitol dehydrogenase which catalyzes the conversion of xylitol to D-xylulose. Xylose is a major component of hemicelluloses such as xylan. Most fungi utilize D-xylose via three enzymatic reactions, xylose reductase (XR), xylitol dehydrogenase (XDH), and xylulokinase, to form xylulose 5-phosphate, which enters pentose phosphate pathway.</text>
</comment>
<dbReference type="Pfam" id="PF00107">
    <property type="entry name" value="ADH_zinc_N"/>
    <property type="match status" value="1"/>
</dbReference>
<evidence type="ECO:0000256" key="8">
    <source>
        <dbReference type="ARBA" id="ARBA00025713"/>
    </source>
</evidence>
<evidence type="ECO:0000256" key="9">
    <source>
        <dbReference type="ARBA" id="ARBA00026119"/>
    </source>
</evidence>
<dbReference type="PROSITE" id="PS00059">
    <property type="entry name" value="ADH_ZINC"/>
    <property type="match status" value="1"/>
</dbReference>
<dbReference type="EMBL" id="CAJVOS010000071">
    <property type="protein sequence ID" value="CAG8240004.1"/>
    <property type="molecule type" value="Genomic_DNA"/>
</dbReference>
<feature type="domain" description="Alcohol dehydrogenase-like N-terminal" evidence="13">
    <location>
        <begin position="33"/>
        <end position="161"/>
    </location>
</feature>
<dbReference type="Proteomes" id="UP001153618">
    <property type="component" value="Unassembled WGS sequence"/>
</dbReference>
<dbReference type="InterPro" id="IPR013149">
    <property type="entry name" value="ADH-like_C"/>
</dbReference>
<evidence type="ECO:0000313" key="14">
    <source>
        <dbReference type="EMBL" id="CAG8240004.1"/>
    </source>
</evidence>
<evidence type="ECO:0000256" key="6">
    <source>
        <dbReference type="ARBA" id="ARBA00023002"/>
    </source>
</evidence>
<reference evidence="14" key="1">
    <citation type="submission" date="2021-07" db="EMBL/GenBank/DDBJ databases">
        <authorList>
            <person name="Branca A.L. A."/>
        </authorList>
    </citation>
    <scope>NUCLEOTIDE SEQUENCE</scope>
</reference>
<dbReference type="Pfam" id="PF08240">
    <property type="entry name" value="ADH_N"/>
    <property type="match status" value="1"/>
</dbReference>
<keyword evidence="6" id="KW-0560">Oxidoreductase</keyword>
<evidence type="ECO:0000256" key="10">
    <source>
        <dbReference type="ARBA" id="ARBA00030139"/>
    </source>
</evidence>
<dbReference type="InterPro" id="IPR002328">
    <property type="entry name" value="ADH_Zn_CS"/>
</dbReference>
<dbReference type="OrthoDB" id="3941538at2759"/>
<evidence type="ECO:0000256" key="1">
    <source>
        <dbReference type="ARBA" id="ARBA00001947"/>
    </source>
</evidence>
<evidence type="ECO:0000313" key="15">
    <source>
        <dbReference type="Proteomes" id="UP001153618"/>
    </source>
</evidence>
<dbReference type="InterPro" id="IPR011032">
    <property type="entry name" value="GroES-like_sf"/>
</dbReference>
<dbReference type="Gene3D" id="3.40.50.720">
    <property type="entry name" value="NAD(P)-binding Rossmann-like Domain"/>
    <property type="match status" value="1"/>
</dbReference>
<keyword evidence="3" id="KW-0859">Xylose metabolism</keyword>
<gene>
    <name evidence="14" type="ORF">POLS_LOCUS8517</name>
</gene>
<comment type="pathway">
    <text evidence="8">Carbohydrate degradation; L-arabinose degradation via L-arabinitol; D-xylulose 5-phosphate from L-arabinose (fungal route): step 4/5.</text>
</comment>
<feature type="domain" description="Alcohol dehydrogenase-like C-terminal" evidence="12">
    <location>
        <begin position="220"/>
        <end position="350"/>
    </location>
</feature>
<evidence type="ECO:0000256" key="2">
    <source>
        <dbReference type="ARBA" id="ARBA00008072"/>
    </source>
</evidence>
<proteinExistence type="inferred from homology"/>
<name>A0A9W4I992_PENOL</name>
<comment type="cofactor">
    <cofactor evidence="1 11">
        <name>Zn(2+)</name>
        <dbReference type="ChEBI" id="CHEBI:29105"/>
    </cofactor>
</comment>